<protein>
    <recommendedName>
        <fullName evidence="3">asparagine synthase (glutamine-hydrolyzing)</fullName>
        <ecNumber evidence="3">6.3.5.4</ecNumber>
    </recommendedName>
    <alternativeName>
        <fullName evidence="10">Glutamine-dependent asparagine synthetase</fullName>
    </alternativeName>
</protein>
<comment type="pathway">
    <text evidence="1">Amino-acid biosynthesis; L-asparagine biosynthesis; L-asparagine from L-aspartate (L-Gln route): step 1/1.</text>
</comment>
<dbReference type="InterPro" id="IPR033738">
    <property type="entry name" value="AsnB_N"/>
</dbReference>
<evidence type="ECO:0000256" key="2">
    <source>
        <dbReference type="ARBA" id="ARBA00005752"/>
    </source>
</evidence>
<feature type="site" description="Important for beta-aspartyl-AMP intermediate formation" evidence="14">
    <location>
        <position position="334"/>
    </location>
</feature>
<feature type="binding site" evidence="13">
    <location>
        <position position="229"/>
    </location>
    <ligand>
        <name>ATP</name>
        <dbReference type="ChEBI" id="CHEBI:30616"/>
    </ligand>
</feature>
<feature type="active site" description="For GATase activity" evidence="12">
    <location>
        <position position="2"/>
    </location>
</feature>
<dbReference type="PROSITE" id="PS51278">
    <property type="entry name" value="GATASE_TYPE_2"/>
    <property type="match status" value="1"/>
</dbReference>
<dbReference type="PANTHER" id="PTHR11772">
    <property type="entry name" value="ASPARAGINE SYNTHETASE"/>
    <property type="match status" value="1"/>
</dbReference>
<evidence type="ECO:0000256" key="14">
    <source>
        <dbReference type="PIRSR" id="PIRSR001589-3"/>
    </source>
</evidence>
<dbReference type="GO" id="GO:0005829">
    <property type="term" value="C:cytosol"/>
    <property type="evidence" value="ECO:0007669"/>
    <property type="project" value="TreeGrafter"/>
</dbReference>
<evidence type="ECO:0000256" key="12">
    <source>
        <dbReference type="PIRSR" id="PIRSR001589-1"/>
    </source>
</evidence>
<proteinExistence type="inferred from homology"/>
<keyword evidence="6 13" id="KW-0547">Nucleotide-binding</keyword>
<evidence type="ECO:0000256" key="7">
    <source>
        <dbReference type="ARBA" id="ARBA00022840"/>
    </source>
</evidence>
<dbReference type="EC" id="6.3.5.4" evidence="3"/>
<dbReference type="Gene3D" id="3.40.50.620">
    <property type="entry name" value="HUPs"/>
    <property type="match status" value="1"/>
</dbReference>
<keyword evidence="7 13" id="KW-0067">ATP-binding</keyword>
<feature type="domain" description="Glutamine amidotransferase type-2" evidence="15">
    <location>
        <begin position="2"/>
        <end position="184"/>
    </location>
</feature>
<dbReference type="Pfam" id="PF00733">
    <property type="entry name" value="Asn_synthase"/>
    <property type="match status" value="2"/>
</dbReference>
<evidence type="ECO:0000256" key="4">
    <source>
        <dbReference type="ARBA" id="ARBA00022598"/>
    </source>
</evidence>
<dbReference type="GO" id="GO:0004066">
    <property type="term" value="F:asparagine synthase (glutamine-hydrolyzing) activity"/>
    <property type="evidence" value="ECO:0007669"/>
    <property type="project" value="UniProtKB-EC"/>
</dbReference>
<dbReference type="Pfam" id="PF13537">
    <property type="entry name" value="GATase_7"/>
    <property type="match status" value="1"/>
</dbReference>
<dbReference type="InterPro" id="IPR017932">
    <property type="entry name" value="GATase_2_dom"/>
</dbReference>
<dbReference type="AlphaFoldDB" id="A0A1Y5F1H9"/>
<dbReference type="InterPro" id="IPR006426">
    <property type="entry name" value="Asn_synth_AEB"/>
</dbReference>
<evidence type="ECO:0000313" key="16">
    <source>
        <dbReference type="EMBL" id="OUR92984.1"/>
    </source>
</evidence>
<dbReference type="SUPFAM" id="SSF56235">
    <property type="entry name" value="N-terminal nucleophile aminohydrolases (Ntn hydrolases)"/>
    <property type="match status" value="1"/>
</dbReference>
<dbReference type="GO" id="GO:0005524">
    <property type="term" value="F:ATP binding"/>
    <property type="evidence" value="ECO:0007669"/>
    <property type="project" value="UniProtKB-KW"/>
</dbReference>
<dbReference type="GO" id="GO:0006529">
    <property type="term" value="P:asparagine biosynthetic process"/>
    <property type="evidence" value="ECO:0007669"/>
    <property type="project" value="UniProtKB-KW"/>
</dbReference>
<evidence type="ECO:0000256" key="8">
    <source>
        <dbReference type="ARBA" id="ARBA00022888"/>
    </source>
</evidence>
<feature type="binding site" evidence="13">
    <location>
        <position position="256"/>
    </location>
    <ligand>
        <name>ATP</name>
        <dbReference type="ChEBI" id="CHEBI:30616"/>
    </ligand>
</feature>
<dbReference type="PANTHER" id="PTHR11772:SF23">
    <property type="entry name" value="ASPARAGINE SYNTHETASE [GLUTAMINE-HYDROLYZING]"/>
    <property type="match status" value="1"/>
</dbReference>
<evidence type="ECO:0000256" key="1">
    <source>
        <dbReference type="ARBA" id="ARBA00005187"/>
    </source>
</evidence>
<dbReference type="InterPro" id="IPR050795">
    <property type="entry name" value="Asn_Synthetase"/>
</dbReference>
<dbReference type="EMBL" id="MAAO01000016">
    <property type="protein sequence ID" value="OUR92984.1"/>
    <property type="molecule type" value="Genomic_DNA"/>
</dbReference>
<dbReference type="SUPFAM" id="SSF52402">
    <property type="entry name" value="Adenine nucleotide alpha hydrolases-like"/>
    <property type="match status" value="1"/>
</dbReference>
<gene>
    <name evidence="16" type="ORF">A9Q84_20990</name>
</gene>
<accession>A0A1Y5F1H9</accession>
<dbReference type="NCBIfam" id="TIGR01536">
    <property type="entry name" value="asn_synth_AEB"/>
    <property type="match status" value="1"/>
</dbReference>
<evidence type="ECO:0000256" key="5">
    <source>
        <dbReference type="ARBA" id="ARBA00022605"/>
    </source>
</evidence>
<keyword evidence="9 12" id="KW-0315">Glutamine amidotransferase</keyword>
<evidence type="ECO:0000256" key="9">
    <source>
        <dbReference type="ARBA" id="ARBA00022962"/>
    </source>
</evidence>
<evidence type="ECO:0000256" key="13">
    <source>
        <dbReference type="PIRSR" id="PIRSR001589-2"/>
    </source>
</evidence>
<evidence type="ECO:0000256" key="3">
    <source>
        <dbReference type="ARBA" id="ARBA00012737"/>
    </source>
</evidence>
<reference evidence="17" key="1">
    <citation type="journal article" date="2017" name="Proc. Natl. Acad. Sci. U.S.A.">
        <title>Simulation of Deepwater Horizon oil plume reveals substrate specialization within a complex community of hydrocarbon-degraders.</title>
        <authorList>
            <person name="Hu P."/>
            <person name="Dubinsky E.A."/>
            <person name="Probst A.J."/>
            <person name="Wang J."/>
            <person name="Sieber C.M.K."/>
            <person name="Tom L.M."/>
            <person name="Gardinali P."/>
            <person name="Banfield J.F."/>
            <person name="Atlas R.M."/>
            <person name="Andersen G.L."/>
        </authorList>
    </citation>
    <scope>NUCLEOTIDE SEQUENCE [LARGE SCALE GENOMIC DNA]</scope>
</reference>
<dbReference type="InterPro" id="IPR001962">
    <property type="entry name" value="Asn_synthase"/>
</dbReference>
<evidence type="ECO:0000313" key="17">
    <source>
        <dbReference type="Proteomes" id="UP000196531"/>
    </source>
</evidence>
<dbReference type="Gene3D" id="3.60.20.10">
    <property type="entry name" value="Glutamine Phosphoribosylpyrophosphate, subunit 1, domain 1"/>
    <property type="match status" value="1"/>
</dbReference>
<dbReference type="CDD" id="cd01991">
    <property type="entry name" value="Asn_synthase_B_C"/>
    <property type="match status" value="1"/>
</dbReference>
<keyword evidence="4" id="KW-0436">Ligase</keyword>
<dbReference type="PIRSF" id="PIRSF001589">
    <property type="entry name" value="Asn_synthetase_glu-h"/>
    <property type="match status" value="1"/>
</dbReference>
<organism evidence="16 17">
    <name type="scientific">Halobacteriovorax marinus</name>
    <dbReference type="NCBI Taxonomy" id="97084"/>
    <lineage>
        <taxon>Bacteria</taxon>
        <taxon>Pseudomonadati</taxon>
        <taxon>Bdellovibrionota</taxon>
        <taxon>Bacteriovoracia</taxon>
        <taxon>Bacteriovoracales</taxon>
        <taxon>Halobacteriovoraceae</taxon>
        <taxon>Halobacteriovorax</taxon>
    </lineage>
</organism>
<keyword evidence="8 12" id="KW-0061">Asparagine biosynthesis</keyword>
<dbReference type="Proteomes" id="UP000196531">
    <property type="component" value="Unassembled WGS sequence"/>
</dbReference>
<comment type="caution">
    <text evidence="16">The sequence shown here is derived from an EMBL/GenBank/DDBJ whole genome shotgun (WGS) entry which is preliminary data.</text>
</comment>
<comment type="similarity">
    <text evidence="2">Belongs to the asparagine synthetase family.</text>
</comment>
<dbReference type="InterPro" id="IPR029055">
    <property type="entry name" value="Ntn_hydrolases_N"/>
</dbReference>
<dbReference type="InterPro" id="IPR014729">
    <property type="entry name" value="Rossmann-like_a/b/a_fold"/>
</dbReference>
<sequence>MCGFTTYISKKSMQEMKIHTEKIKYRGPDESRSIVLEDEVHLSFHRLSIMDLSENGMQPFTNEKLDALVCNGEIYNFRNIKEKLLSETTFNSESDCEVILPLYKKLGLAKLCRNLDGEFAFVIWDSQKKTFFAARDQIGIRPLFYARSLENNSIAFSSEVKVLQGFCKDILPFPPGHFFDGQEFISFDEVHKVKEDKLINKSKALSGIKQLFTEAVVKRMSSDASVGYLLSGGLDSSIVCAIAARYSDKPLKTFAVGIEENPIDTKYAKIVADHIGSEHHEILFSKYDIFQSLHDLIYRLETFDITTVRASIGMDLICRYIKKNTDVKVLMTGECSDELFGYKYTDFAPSAFEFQNEASKRMEELYIYDVLRADRCISSNSLEARVPFSDKAFAKFVMSIPSELKMNTTGHGKYLLRAAFETGDYLPHDILYREKAAFSDAVGHASVDYLKDLAEMTVSKDELASAVKLYPHCTPKTKESYLYRKIFEEHFPNQAHLIKAIWMPNQEWENCQVDDPSARALPNYGKSGI</sequence>
<dbReference type="CDD" id="cd00712">
    <property type="entry name" value="AsnB"/>
    <property type="match status" value="1"/>
</dbReference>
<keyword evidence="5 12" id="KW-0028">Amino-acid biosynthesis</keyword>
<evidence type="ECO:0000256" key="11">
    <source>
        <dbReference type="ARBA" id="ARBA00048741"/>
    </source>
</evidence>
<evidence type="ECO:0000256" key="10">
    <source>
        <dbReference type="ARBA" id="ARBA00030234"/>
    </source>
</evidence>
<name>A0A1Y5F1H9_9BACT</name>
<dbReference type="NCBIfam" id="NF006949">
    <property type="entry name" value="PRK09431.1"/>
    <property type="match status" value="1"/>
</dbReference>
<comment type="catalytic activity">
    <reaction evidence="11">
        <text>L-aspartate + L-glutamine + ATP + H2O = L-asparagine + L-glutamate + AMP + diphosphate + H(+)</text>
        <dbReference type="Rhea" id="RHEA:12228"/>
        <dbReference type="ChEBI" id="CHEBI:15377"/>
        <dbReference type="ChEBI" id="CHEBI:15378"/>
        <dbReference type="ChEBI" id="CHEBI:29985"/>
        <dbReference type="ChEBI" id="CHEBI:29991"/>
        <dbReference type="ChEBI" id="CHEBI:30616"/>
        <dbReference type="ChEBI" id="CHEBI:33019"/>
        <dbReference type="ChEBI" id="CHEBI:58048"/>
        <dbReference type="ChEBI" id="CHEBI:58359"/>
        <dbReference type="ChEBI" id="CHEBI:456215"/>
        <dbReference type="EC" id="6.3.5.4"/>
    </reaction>
</comment>
<evidence type="ECO:0000256" key="6">
    <source>
        <dbReference type="ARBA" id="ARBA00022741"/>
    </source>
</evidence>
<feature type="binding site" evidence="13">
    <location>
        <position position="95"/>
    </location>
    <ligand>
        <name>L-glutamine</name>
        <dbReference type="ChEBI" id="CHEBI:58359"/>
    </ligand>
</feature>
<evidence type="ECO:0000259" key="15">
    <source>
        <dbReference type="PROSITE" id="PS51278"/>
    </source>
</evidence>